<accession>A0A9D1M5U2</accession>
<evidence type="ECO:0000313" key="6">
    <source>
        <dbReference type="Proteomes" id="UP000824107"/>
    </source>
</evidence>
<dbReference type="CDD" id="cd06529">
    <property type="entry name" value="S24_LexA-like"/>
    <property type="match status" value="1"/>
</dbReference>
<dbReference type="Proteomes" id="UP000824107">
    <property type="component" value="Unassembled WGS sequence"/>
</dbReference>
<dbReference type="InterPro" id="IPR036286">
    <property type="entry name" value="LexA/Signal_pep-like_sf"/>
</dbReference>
<organism evidence="5 6">
    <name type="scientific">Candidatus Scatocola faecipullorum</name>
    <dbReference type="NCBI Taxonomy" id="2840917"/>
    <lineage>
        <taxon>Bacteria</taxon>
        <taxon>Pseudomonadati</taxon>
        <taxon>Pseudomonadota</taxon>
        <taxon>Alphaproteobacteria</taxon>
        <taxon>Rhodospirillales</taxon>
        <taxon>Rhodospirillaceae</taxon>
        <taxon>Rhodospirillaceae incertae sedis</taxon>
        <taxon>Candidatus Scatocola</taxon>
    </lineage>
</organism>
<dbReference type="Pfam" id="PF00717">
    <property type="entry name" value="Peptidase_S24"/>
    <property type="match status" value="1"/>
</dbReference>
<dbReference type="InterPro" id="IPR039418">
    <property type="entry name" value="LexA-like"/>
</dbReference>
<evidence type="ECO:0000313" key="5">
    <source>
        <dbReference type="EMBL" id="HIU54087.1"/>
    </source>
</evidence>
<name>A0A9D1M5U2_9PROT</name>
<dbReference type="SUPFAM" id="SSF51306">
    <property type="entry name" value="LexA/Signal peptidase"/>
    <property type="match status" value="1"/>
</dbReference>
<evidence type="ECO:0000256" key="1">
    <source>
        <dbReference type="ARBA" id="ARBA00023015"/>
    </source>
</evidence>
<dbReference type="SUPFAM" id="SSF47413">
    <property type="entry name" value="lambda repressor-like DNA-binding domains"/>
    <property type="match status" value="1"/>
</dbReference>
<evidence type="ECO:0000259" key="4">
    <source>
        <dbReference type="PROSITE" id="PS50943"/>
    </source>
</evidence>
<evidence type="ECO:0000256" key="2">
    <source>
        <dbReference type="ARBA" id="ARBA00023125"/>
    </source>
</evidence>
<keyword evidence="2" id="KW-0238">DNA-binding</keyword>
<evidence type="ECO:0000256" key="3">
    <source>
        <dbReference type="ARBA" id="ARBA00023163"/>
    </source>
</evidence>
<reference evidence="5" key="2">
    <citation type="journal article" date="2021" name="PeerJ">
        <title>Extensive microbial diversity within the chicken gut microbiome revealed by metagenomics and culture.</title>
        <authorList>
            <person name="Gilroy R."/>
            <person name="Ravi A."/>
            <person name="Getino M."/>
            <person name="Pursley I."/>
            <person name="Horton D.L."/>
            <person name="Alikhan N.F."/>
            <person name="Baker D."/>
            <person name="Gharbi K."/>
            <person name="Hall N."/>
            <person name="Watson M."/>
            <person name="Adriaenssens E.M."/>
            <person name="Foster-Nyarko E."/>
            <person name="Jarju S."/>
            <person name="Secka A."/>
            <person name="Antonio M."/>
            <person name="Oren A."/>
            <person name="Chaudhuri R.R."/>
            <person name="La Ragione R."/>
            <person name="Hildebrand F."/>
            <person name="Pallen M.J."/>
        </authorList>
    </citation>
    <scope>NUCLEOTIDE SEQUENCE</scope>
    <source>
        <strain evidence="5">ChiW3-316</strain>
    </source>
</reference>
<dbReference type="SMART" id="SM00530">
    <property type="entry name" value="HTH_XRE"/>
    <property type="match status" value="1"/>
</dbReference>
<gene>
    <name evidence="5" type="ORF">IAD20_08425</name>
</gene>
<feature type="domain" description="HTH cro/C1-type" evidence="4">
    <location>
        <begin position="7"/>
        <end position="60"/>
    </location>
</feature>
<dbReference type="InterPro" id="IPR001387">
    <property type="entry name" value="Cro/C1-type_HTH"/>
</dbReference>
<sequence length="201" mass="22161">MTIGARLKKIRENLGLSQASMATVAKCHKKSWEGYEADNNLPGGEVLSNLAKAGVDINWILTGQANQTENTINIYDVEFSAGCGSIISEENIISSLVVSDDFFEIYSIPRKFAAGVKVRGDSMQPKLFEKDIAILDMSVKQFSNDAMYAFEYDGSCFIKKLQLAGDKLRAISLNPEYAPWDIENEELLHIVGKIKAAICKA</sequence>
<dbReference type="PROSITE" id="PS50943">
    <property type="entry name" value="HTH_CROC1"/>
    <property type="match status" value="1"/>
</dbReference>
<dbReference type="PANTHER" id="PTHR40661">
    <property type="match status" value="1"/>
</dbReference>
<proteinExistence type="predicted"/>
<protein>
    <submittedName>
        <fullName evidence="5">Helix-turn-helix transcriptional regulator</fullName>
    </submittedName>
</protein>
<keyword evidence="3" id="KW-0804">Transcription</keyword>
<dbReference type="Gene3D" id="2.10.109.10">
    <property type="entry name" value="Umud Fragment, subunit A"/>
    <property type="match status" value="1"/>
</dbReference>
<comment type="caution">
    <text evidence="5">The sequence shown here is derived from an EMBL/GenBank/DDBJ whole genome shotgun (WGS) entry which is preliminary data.</text>
</comment>
<dbReference type="GO" id="GO:0003677">
    <property type="term" value="F:DNA binding"/>
    <property type="evidence" value="ECO:0007669"/>
    <property type="project" value="UniProtKB-KW"/>
</dbReference>
<dbReference type="InterPro" id="IPR015927">
    <property type="entry name" value="Peptidase_S24_S26A/B/C"/>
</dbReference>
<dbReference type="PANTHER" id="PTHR40661:SF3">
    <property type="entry name" value="FELS-1 PROPHAGE TRANSCRIPTIONAL REGULATOR"/>
    <property type="match status" value="1"/>
</dbReference>
<reference evidence="5" key="1">
    <citation type="submission" date="2020-10" db="EMBL/GenBank/DDBJ databases">
        <authorList>
            <person name="Gilroy R."/>
        </authorList>
    </citation>
    <scope>NUCLEOTIDE SEQUENCE</scope>
    <source>
        <strain evidence="5">ChiW3-316</strain>
    </source>
</reference>
<dbReference type="Gene3D" id="1.10.260.40">
    <property type="entry name" value="lambda repressor-like DNA-binding domains"/>
    <property type="match status" value="1"/>
</dbReference>
<dbReference type="AlphaFoldDB" id="A0A9D1M5U2"/>
<dbReference type="InterPro" id="IPR010982">
    <property type="entry name" value="Lambda_DNA-bd_dom_sf"/>
</dbReference>
<dbReference type="CDD" id="cd00093">
    <property type="entry name" value="HTH_XRE"/>
    <property type="match status" value="1"/>
</dbReference>
<keyword evidence="1" id="KW-0805">Transcription regulation</keyword>
<dbReference type="EMBL" id="DVNC01000058">
    <property type="protein sequence ID" value="HIU54087.1"/>
    <property type="molecule type" value="Genomic_DNA"/>
</dbReference>